<organism evidence="1 2">
    <name type="scientific">Dokdonella koreensis DS-123</name>
    <dbReference type="NCBI Taxonomy" id="1300342"/>
    <lineage>
        <taxon>Bacteria</taxon>
        <taxon>Pseudomonadati</taxon>
        <taxon>Pseudomonadota</taxon>
        <taxon>Gammaproteobacteria</taxon>
        <taxon>Lysobacterales</taxon>
        <taxon>Rhodanobacteraceae</taxon>
        <taxon>Dokdonella</taxon>
    </lineage>
</organism>
<dbReference type="AlphaFoldDB" id="A0A160DX18"/>
<name>A0A160DX18_9GAMM</name>
<gene>
    <name evidence="1" type="ORF">I596_2478</name>
</gene>
<accession>A0A160DX18</accession>
<evidence type="ECO:0000313" key="2">
    <source>
        <dbReference type="Proteomes" id="UP000076830"/>
    </source>
</evidence>
<dbReference type="EMBL" id="CP015249">
    <property type="protein sequence ID" value="ANB18483.1"/>
    <property type="molecule type" value="Genomic_DNA"/>
</dbReference>
<keyword evidence="2" id="KW-1185">Reference proteome</keyword>
<sequence>MPAAPGFNPRAPAGRDGRANVATATAIDVSIHAPLRGATTANRLQLGS</sequence>
<evidence type="ECO:0000313" key="1">
    <source>
        <dbReference type="EMBL" id="ANB18483.1"/>
    </source>
</evidence>
<dbReference type="AntiFam" id="ANF00008">
    <property type="entry name" value="Translation of CRISPR region"/>
</dbReference>
<protein>
    <submittedName>
        <fullName evidence="1">Uncharacterized protein</fullName>
    </submittedName>
</protein>
<dbReference type="Proteomes" id="UP000076830">
    <property type="component" value="Chromosome"/>
</dbReference>
<proteinExistence type="predicted"/>
<reference evidence="1 2" key="1">
    <citation type="submission" date="2016-04" db="EMBL/GenBank/DDBJ databases">
        <title>Complete genome sequence of Dokdonella koreensis DS-123T.</title>
        <authorList>
            <person name="Kim J.F."/>
            <person name="Lee H."/>
            <person name="Kwak M.-J."/>
        </authorList>
    </citation>
    <scope>NUCLEOTIDE SEQUENCE [LARGE SCALE GENOMIC DNA]</scope>
    <source>
        <strain evidence="1 2">DS-123</strain>
    </source>
</reference>
<dbReference type="KEGG" id="dko:I596_2478"/>